<name>A0A1Y0IAX1_9GAMM</name>
<accession>A0A1Y0IAX1</accession>
<dbReference type="EMBL" id="CP021425">
    <property type="protein sequence ID" value="ARU57400.1"/>
    <property type="molecule type" value="Genomic_DNA"/>
</dbReference>
<gene>
    <name evidence="2" type="ORF">OLMES_3362</name>
</gene>
<dbReference type="OrthoDB" id="5296557at2"/>
<dbReference type="RefSeq" id="WP_087462300.1">
    <property type="nucleotide sequence ID" value="NZ_CP021425.1"/>
</dbReference>
<proteinExistence type="predicted"/>
<dbReference type="PANTHER" id="PTHR33164">
    <property type="entry name" value="TRANSCRIPTIONAL REGULATOR, MARR FAMILY"/>
    <property type="match status" value="1"/>
</dbReference>
<dbReference type="PRINTS" id="PR00598">
    <property type="entry name" value="HTHMARR"/>
</dbReference>
<dbReference type="GO" id="GO:0003700">
    <property type="term" value="F:DNA-binding transcription factor activity"/>
    <property type="evidence" value="ECO:0007669"/>
    <property type="project" value="InterPro"/>
</dbReference>
<dbReference type="InterPro" id="IPR000835">
    <property type="entry name" value="HTH_MarR-typ"/>
</dbReference>
<feature type="domain" description="HTH marR-type" evidence="1">
    <location>
        <begin position="2"/>
        <end position="135"/>
    </location>
</feature>
<organism evidence="2 3">
    <name type="scientific">Oleiphilus messinensis</name>
    <dbReference type="NCBI Taxonomy" id="141451"/>
    <lineage>
        <taxon>Bacteria</taxon>
        <taxon>Pseudomonadati</taxon>
        <taxon>Pseudomonadota</taxon>
        <taxon>Gammaproteobacteria</taxon>
        <taxon>Oceanospirillales</taxon>
        <taxon>Oleiphilaceae</taxon>
        <taxon>Oleiphilus</taxon>
    </lineage>
</organism>
<protein>
    <submittedName>
        <fullName evidence="2">MarR family transcriptional regulator</fullName>
    </submittedName>
</protein>
<dbReference type="SUPFAM" id="SSF46785">
    <property type="entry name" value="Winged helix' DNA-binding domain"/>
    <property type="match status" value="1"/>
</dbReference>
<dbReference type="InterPro" id="IPR036388">
    <property type="entry name" value="WH-like_DNA-bd_sf"/>
</dbReference>
<dbReference type="KEGG" id="ome:OLMES_3362"/>
<reference evidence="2 3" key="1">
    <citation type="submission" date="2017-05" db="EMBL/GenBank/DDBJ databases">
        <title>Genomic insights into alkan degradation activity of Oleiphilus messinensis.</title>
        <authorList>
            <person name="Kozyavkin S.A."/>
            <person name="Slesarev A.I."/>
            <person name="Golyshin P.N."/>
            <person name="Korzhenkov A."/>
            <person name="Golyshina O.N."/>
            <person name="Toshchakov S.V."/>
        </authorList>
    </citation>
    <scope>NUCLEOTIDE SEQUENCE [LARGE SCALE GENOMIC DNA]</scope>
    <source>
        <strain evidence="2 3">ME102</strain>
    </source>
</reference>
<dbReference type="Gene3D" id="1.10.10.10">
    <property type="entry name" value="Winged helix-like DNA-binding domain superfamily/Winged helix DNA-binding domain"/>
    <property type="match status" value="1"/>
</dbReference>
<dbReference type="InterPro" id="IPR039422">
    <property type="entry name" value="MarR/SlyA-like"/>
</dbReference>
<dbReference type="PANTHER" id="PTHR33164:SF43">
    <property type="entry name" value="HTH-TYPE TRANSCRIPTIONAL REPRESSOR YETL"/>
    <property type="match status" value="1"/>
</dbReference>
<evidence type="ECO:0000259" key="1">
    <source>
        <dbReference type="PROSITE" id="PS50995"/>
    </source>
</evidence>
<sequence>MEKRLFYLMNTAQHRMFKYADSQSERRIGLSVTQSAALMFIAKNEGCLQKALAEAMGLNQSAVTGLIGRMVKNRLIERKACNEDGRASRLYLAEKGKEKLPEIFPLVGEMNDKLTADFSAEEIETVTKFLNRVIQDLK</sequence>
<dbReference type="Proteomes" id="UP000196027">
    <property type="component" value="Chromosome"/>
</dbReference>
<dbReference type="InterPro" id="IPR036390">
    <property type="entry name" value="WH_DNA-bd_sf"/>
</dbReference>
<dbReference type="GO" id="GO:0006950">
    <property type="term" value="P:response to stress"/>
    <property type="evidence" value="ECO:0007669"/>
    <property type="project" value="TreeGrafter"/>
</dbReference>
<dbReference type="SMART" id="SM00347">
    <property type="entry name" value="HTH_MARR"/>
    <property type="match status" value="1"/>
</dbReference>
<evidence type="ECO:0000313" key="3">
    <source>
        <dbReference type="Proteomes" id="UP000196027"/>
    </source>
</evidence>
<dbReference type="AlphaFoldDB" id="A0A1Y0IAX1"/>
<dbReference type="PROSITE" id="PS50995">
    <property type="entry name" value="HTH_MARR_2"/>
    <property type="match status" value="1"/>
</dbReference>
<evidence type="ECO:0000313" key="2">
    <source>
        <dbReference type="EMBL" id="ARU57400.1"/>
    </source>
</evidence>
<dbReference type="Pfam" id="PF12802">
    <property type="entry name" value="MarR_2"/>
    <property type="match status" value="1"/>
</dbReference>
<keyword evidence="3" id="KW-1185">Reference proteome</keyword>